<evidence type="ECO:0000256" key="1">
    <source>
        <dbReference type="SAM" id="Phobius"/>
    </source>
</evidence>
<dbReference type="EMBL" id="CP121194">
    <property type="protein sequence ID" value="XBH10855.1"/>
    <property type="molecule type" value="Genomic_DNA"/>
</dbReference>
<feature type="transmembrane region" description="Helical" evidence="1">
    <location>
        <begin position="12"/>
        <end position="28"/>
    </location>
</feature>
<dbReference type="KEGG" id="epl:P4G45_03765"/>
<dbReference type="RefSeq" id="WP_348268346.1">
    <property type="nucleotide sequence ID" value="NZ_CP121194.1"/>
</dbReference>
<gene>
    <name evidence="2" type="ORF">P4G45_03765</name>
    <name evidence="3" type="ORF">P8936_03730</name>
</gene>
<dbReference type="EMBL" id="CP121195">
    <property type="protein sequence ID" value="XBH14283.1"/>
    <property type="molecule type" value="Genomic_DNA"/>
</dbReference>
<evidence type="ECO:0000313" key="3">
    <source>
        <dbReference type="EMBL" id="XBH14283.1"/>
    </source>
</evidence>
<proteinExistence type="predicted"/>
<keyword evidence="1" id="KW-0472">Membrane</keyword>
<evidence type="ECO:0000313" key="2">
    <source>
        <dbReference type="EMBL" id="XBH10855.1"/>
    </source>
</evidence>
<accession>A0AAU7CZZ1</accession>
<organism evidence="2">
    <name type="scientific">Edaphobacter paludis</name>
    <dbReference type="NCBI Taxonomy" id="3035702"/>
    <lineage>
        <taxon>Bacteria</taxon>
        <taxon>Pseudomonadati</taxon>
        <taxon>Acidobacteriota</taxon>
        <taxon>Terriglobia</taxon>
        <taxon>Terriglobales</taxon>
        <taxon>Acidobacteriaceae</taxon>
        <taxon>Edaphobacter</taxon>
    </lineage>
</organism>
<sequence length="57" mass="6528">MDLSPAGSGRMWIALAVIGVLALLSWHTMQPGKYRSLTWILLGYFAFRVALERYRSR</sequence>
<accession>A0AAU7DAM8</accession>
<keyword evidence="1" id="KW-1133">Transmembrane helix</keyword>
<name>A0AAU7CZZ1_9BACT</name>
<dbReference type="AlphaFoldDB" id="A0AAU7CZZ1"/>
<protein>
    <submittedName>
        <fullName evidence="2">Uncharacterized protein</fullName>
    </submittedName>
</protein>
<keyword evidence="1" id="KW-0812">Transmembrane</keyword>
<reference evidence="2" key="1">
    <citation type="submission" date="2023-03" db="EMBL/GenBank/DDBJ databases">
        <title>Edaphobacter sp.</title>
        <authorList>
            <person name="Huber K.J."/>
            <person name="Papendorf J."/>
            <person name="Pilke C."/>
            <person name="Bunk B."/>
            <person name="Sproeer C."/>
            <person name="Pester M."/>
        </authorList>
    </citation>
    <scope>NUCLEOTIDE SEQUENCE</scope>
    <source>
        <strain evidence="2">DSM 109919</strain>
        <strain evidence="3">DSM 109920</strain>
    </source>
</reference>
<feature type="transmembrane region" description="Helical" evidence="1">
    <location>
        <begin position="34"/>
        <end position="51"/>
    </location>
</feature>